<dbReference type="CDD" id="cd00586">
    <property type="entry name" value="4HBT"/>
    <property type="match status" value="1"/>
</dbReference>
<dbReference type="STRING" id="158189.SpiBuddy_1125"/>
<dbReference type="SUPFAM" id="SSF54637">
    <property type="entry name" value="Thioesterase/thiol ester dehydrase-isomerase"/>
    <property type="match status" value="1"/>
</dbReference>
<dbReference type="Gene3D" id="3.10.129.10">
    <property type="entry name" value="Hotdog Thioesterase"/>
    <property type="match status" value="1"/>
</dbReference>
<dbReference type="InterPro" id="IPR029069">
    <property type="entry name" value="HotDog_dom_sf"/>
</dbReference>
<dbReference type="InterPro" id="IPR006684">
    <property type="entry name" value="YbgC/YbaW"/>
</dbReference>
<keyword evidence="2" id="KW-0378">Hydrolase</keyword>
<keyword evidence="4" id="KW-1185">Reference proteome</keyword>
<accession>F0RVF8</accession>
<reference evidence="4" key="1">
    <citation type="submission" date="2011-02" db="EMBL/GenBank/DDBJ databases">
        <title>Complete sequence of Spirochaeta sp. Buddy.</title>
        <authorList>
            <person name="Lucas S."/>
            <person name="Copeland A."/>
            <person name="Lapidus A."/>
            <person name="Cheng J.-F."/>
            <person name="Goodwin L."/>
            <person name="Pitluck S."/>
            <person name="Zeytun A."/>
            <person name="Detter J.C."/>
            <person name="Han C."/>
            <person name="Tapia R."/>
            <person name="Land M."/>
            <person name="Hauser L."/>
            <person name="Kyrpides N."/>
            <person name="Ivanova N."/>
            <person name="Mikhailova N."/>
            <person name="Pagani I."/>
            <person name="Ritalahti K.M."/>
            <person name="Loeffler F.E."/>
            <person name="Woyke T."/>
        </authorList>
    </citation>
    <scope>NUCLEOTIDE SEQUENCE [LARGE SCALE GENOMIC DNA]</scope>
    <source>
        <strain evidence="4">ATCC BAA-1886 / DSM 22777 / Buddy</strain>
    </source>
</reference>
<dbReference type="HOGENOM" id="CLU_101141_7_1_12"/>
<dbReference type="NCBIfam" id="TIGR00051">
    <property type="entry name" value="YbgC/FadM family acyl-CoA thioesterase"/>
    <property type="match status" value="1"/>
</dbReference>
<evidence type="ECO:0000256" key="2">
    <source>
        <dbReference type="ARBA" id="ARBA00022801"/>
    </source>
</evidence>
<gene>
    <name evidence="3" type="ordered locus">SpiBuddy_1125</name>
</gene>
<dbReference type="InterPro" id="IPR008272">
    <property type="entry name" value="HB-CoA_thioesterase_AS"/>
</dbReference>
<dbReference type="eggNOG" id="COG0824">
    <property type="taxonomic scope" value="Bacteria"/>
</dbReference>
<dbReference type="EMBL" id="CP002541">
    <property type="protein sequence ID" value="ADY12950.1"/>
    <property type="molecule type" value="Genomic_DNA"/>
</dbReference>
<dbReference type="PANTHER" id="PTHR31793:SF37">
    <property type="entry name" value="ACYL-COA THIOESTER HYDROLASE YBGC"/>
    <property type="match status" value="1"/>
</dbReference>
<organism evidence="3 4">
    <name type="scientific">Sphaerochaeta globosa (strain ATCC BAA-1886 / DSM 22777 / Buddy)</name>
    <name type="common">Spirochaeta sp. (strain Buddy)</name>
    <dbReference type="NCBI Taxonomy" id="158189"/>
    <lineage>
        <taxon>Bacteria</taxon>
        <taxon>Pseudomonadati</taxon>
        <taxon>Spirochaetota</taxon>
        <taxon>Spirochaetia</taxon>
        <taxon>Spirochaetales</taxon>
        <taxon>Sphaerochaetaceae</taxon>
        <taxon>Sphaerochaeta</taxon>
    </lineage>
</organism>
<dbReference type="Pfam" id="PF13279">
    <property type="entry name" value="4HBT_2"/>
    <property type="match status" value="1"/>
</dbReference>
<comment type="similarity">
    <text evidence="1">Belongs to the 4-hydroxybenzoyl-CoA thioesterase family.</text>
</comment>
<dbReference type="Proteomes" id="UP000008466">
    <property type="component" value="Chromosome"/>
</dbReference>
<dbReference type="NCBIfam" id="TIGR02799">
    <property type="entry name" value="thio_ybgC"/>
    <property type="match status" value="1"/>
</dbReference>
<evidence type="ECO:0000256" key="1">
    <source>
        <dbReference type="ARBA" id="ARBA00005953"/>
    </source>
</evidence>
<name>F0RVF8_SPHGB</name>
<dbReference type="OrthoDB" id="9800856at2"/>
<dbReference type="FunFam" id="3.10.129.10:FF:000004">
    <property type="entry name" value="Tol-pal system-associated acyl-CoA thioesterase"/>
    <property type="match status" value="1"/>
</dbReference>
<sequence length="138" mass="15723">MHRFPIRVYYSDTDCGGIVYHGRYLDFAEHARTELLRELGRQHGLSGSQTSLMESEGLVFVVKSIAVDYQSPAHLDDLLEVQTELESAKRFSIVFRQTVLRDGQTLCVLQVKVASINTETHRPMPMPPWFIPAFEAAR</sequence>
<dbReference type="PROSITE" id="PS01328">
    <property type="entry name" value="4HBCOA_THIOESTERASE"/>
    <property type="match status" value="1"/>
</dbReference>
<dbReference type="InterPro" id="IPR014166">
    <property type="entry name" value="Tol-Pal_acyl-CoA_thioesterase"/>
</dbReference>
<dbReference type="AlphaFoldDB" id="F0RVF8"/>
<dbReference type="GO" id="GO:0047617">
    <property type="term" value="F:fatty acyl-CoA hydrolase activity"/>
    <property type="evidence" value="ECO:0007669"/>
    <property type="project" value="TreeGrafter"/>
</dbReference>
<dbReference type="PANTHER" id="PTHR31793">
    <property type="entry name" value="4-HYDROXYBENZOYL-COA THIOESTERASE FAMILY MEMBER"/>
    <property type="match status" value="1"/>
</dbReference>
<dbReference type="InterPro" id="IPR050563">
    <property type="entry name" value="4-hydroxybenzoyl-CoA_TE"/>
</dbReference>
<proteinExistence type="inferred from homology"/>
<dbReference type="KEGG" id="sbu:SpiBuddy_1125"/>
<protein>
    <submittedName>
        <fullName evidence="3">4-hydroxybenzoyl-CoA thioesterase</fullName>
    </submittedName>
</protein>
<dbReference type="RefSeq" id="WP_013606801.1">
    <property type="nucleotide sequence ID" value="NC_015152.1"/>
</dbReference>
<dbReference type="PIRSF" id="PIRSF003230">
    <property type="entry name" value="YbgC"/>
    <property type="match status" value="1"/>
</dbReference>
<evidence type="ECO:0000313" key="3">
    <source>
        <dbReference type="EMBL" id="ADY12950.1"/>
    </source>
</evidence>
<evidence type="ECO:0000313" key="4">
    <source>
        <dbReference type="Proteomes" id="UP000008466"/>
    </source>
</evidence>